<dbReference type="Pfam" id="PF00005">
    <property type="entry name" value="ABC_tran"/>
    <property type="match status" value="1"/>
</dbReference>
<keyword evidence="2" id="KW-0813">Transport</keyword>
<dbReference type="InterPro" id="IPR003439">
    <property type="entry name" value="ABC_transporter-like_ATP-bd"/>
</dbReference>
<comment type="caution">
    <text evidence="7">The sequence shown here is derived from an EMBL/GenBank/DDBJ whole genome shotgun (WGS) entry which is preliminary data.</text>
</comment>
<dbReference type="Proteomes" id="UP000245080">
    <property type="component" value="Unassembled WGS sequence"/>
</dbReference>
<dbReference type="RefSeq" id="WP_109250234.1">
    <property type="nucleotide sequence ID" value="NZ_QCXQ01000002.1"/>
</dbReference>
<keyword evidence="3" id="KW-0547">Nucleotide-binding</keyword>
<accession>A0A2V1MZ93</accession>
<keyword evidence="4 7" id="KW-0067">ATP-binding</keyword>
<dbReference type="SUPFAM" id="SSF52540">
    <property type="entry name" value="P-loop containing nucleoside triphosphate hydrolases"/>
    <property type="match status" value="1"/>
</dbReference>
<dbReference type="InterPro" id="IPR003593">
    <property type="entry name" value="AAA+_ATPase"/>
</dbReference>
<dbReference type="AlphaFoldDB" id="A0A2V1MZ93"/>
<organism evidence="7 8">
    <name type="scientific">Levilactobacillus bambusae</name>
    <dbReference type="NCBI Taxonomy" id="2024736"/>
    <lineage>
        <taxon>Bacteria</taxon>
        <taxon>Bacillati</taxon>
        <taxon>Bacillota</taxon>
        <taxon>Bacilli</taxon>
        <taxon>Lactobacillales</taxon>
        <taxon>Lactobacillaceae</taxon>
        <taxon>Levilactobacillus</taxon>
    </lineage>
</organism>
<evidence type="ECO:0000256" key="2">
    <source>
        <dbReference type="ARBA" id="ARBA00022448"/>
    </source>
</evidence>
<dbReference type="GO" id="GO:0015418">
    <property type="term" value="F:ABC-type quaternary ammonium compound transporting activity"/>
    <property type="evidence" value="ECO:0007669"/>
    <property type="project" value="UniProtKB-EC"/>
</dbReference>
<dbReference type="GO" id="GO:0005524">
    <property type="term" value="F:ATP binding"/>
    <property type="evidence" value="ECO:0007669"/>
    <property type="project" value="UniProtKB-KW"/>
</dbReference>
<dbReference type="EC" id="7.6.2.9" evidence="5"/>
<dbReference type="PROSITE" id="PS50893">
    <property type="entry name" value="ABC_TRANSPORTER_2"/>
    <property type="match status" value="1"/>
</dbReference>
<evidence type="ECO:0000256" key="4">
    <source>
        <dbReference type="ARBA" id="ARBA00022840"/>
    </source>
</evidence>
<evidence type="ECO:0000259" key="6">
    <source>
        <dbReference type="PROSITE" id="PS50893"/>
    </source>
</evidence>
<dbReference type="PANTHER" id="PTHR43117:SF4">
    <property type="entry name" value="OSMOPROTECTANT IMPORT ATP-BINDING PROTEIN OSMV"/>
    <property type="match status" value="1"/>
</dbReference>
<dbReference type="InterPro" id="IPR027417">
    <property type="entry name" value="P-loop_NTPase"/>
</dbReference>
<dbReference type="Gene3D" id="3.40.50.300">
    <property type="entry name" value="P-loop containing nucleotide triphosphate hydrolases"/>
    <property type="match status" value="1"/>
</dbReference>
<evidence type="ECO:0000256" key="5">
    <source>
        <dbReference type="ARBA" id="ARBA00066388"/>
    </source>
</evidence>
<protein>
    <recommendedName>
        <fullName evidence="5">ABC-type quaternary amine transporter</fullName>
        <ecNumber evidence="5">7.6.2.9</ecNumber>
    </recommendedName>
</protein>
<evidence type="ECO:0000256" key="1">
    <source>
        <dbReference type="ARBA" id="ARBA00005417"/>
    </source>
</evidence>
<dbReference type="PROSITE" id="PS00211">
    <property type="entry name" value="ABC_TRANSPORTER_1"/>
    <property type="match status" value="1"/>
</dbReference>
<evidence type="ECO:0000256" key="3">
    <source>
        <dbReference type="ARBA" id="ARBA00022741"/>
    </source>
</evidence>
<gene>
    <name evidence="7" type="ORF">DCM90_04980</name>
</gene>
<comment type="similarity">
    <text evidence="1">Belongs to the ABC transporter superfamily.</text>
</comment>
<dbReference type="FunFam" id="3.40.50.300:FF:000425">
    <property type="entry name" value="Probable ABC transporter, ATP-binding subunit"/>
    <property type="match status" value="1"/>
</dbReference>
<dbReference type="OrthoDB" id="9802264at2"/>
<proteinExistence type="inferred from homology"/>
<dbReference type="PANTHER" id="PTHR43117">
    <property type="entry name" value="OSMOPROTECTANT IMPORT ATP-BINDING PROTEIN OSMV"/>
    <property type="match status" value="1"/>
</dbReference>
<evidence type="ECO:0000313" key="7">
    <source>
        <dbReference type="EMBL" id="PWG00287.1"/>
    </source>
</evidence>
<sequence length="315" mass="35568">MISFEHVTKQYPEHLALDDLNLTIHTGELFVLVGPSGSGKTTTLKMINRLIDPTSGTVKIGDQNVTDYNIQALRLTMGYVLQNIALFPNMTIQDNIAIQPEALRWPRAKRIERSRQLLTQVHLSPDDYANRYPRELSGGEQQRVGIVRALATEPKIILMDEPFSALDPISRKQLQDLVLQLHQSLNLTIVFVTHDMREALRLGTRVAVMRNGHIQQVGTPNDIRQHPANDFIKEFFISAEDQQQTLTVDELLLSGYDRPVEPDKHYMRIPKSASLNNLAQTLKSQPNGVIVTRSDGQDMVITTQDLLSYISERGV</sequence>
<dbReference type="SMART" id="SM00382">
    <property type="entry name" value="AAA"/>
    <property type="match status" value="1"/>
</dbReference>
<dbReference type="InterPro" id="IPR017871">
    <property type="entry name" value="ABC_transporter-like_CS"/>
</dbReference>
<dbReference type="EMBL" id="QCXQ01000002">
    <property type="protein sequence ID" value="PWG00287.1"/>
    <property type="molecule type" value="Genomic_DNA"/>
</dbReference>
<evidence type="ECO:0000313" key="8">
    <source>
        <dbReference type="Proteomes" id="UP000245080"/>
    </source>
</evidence>
<name>A0A2V1MZ93_9LACO</name>
<dbReference type="GO" id="GO:0016887">
    <property type="term" value="F:ATP hydrolysis activity"/>
    <property type="evidence" value="ECO:0007669"/>
    <property type="project" value="InterPro"/>
</dbReference>
<keyword evidence="8" id="KW-1185">Reference proteome</keyword>
<reference evidence="7 8" key="1">
    <citation type="journal article" date="2018" name="Int. J. Syst. Evol. Microbiol.">
        <title>Lactobacillus bambusae sp. nov., isolated from a traditional fermented Ma-bamboo shoots of Taiwan.</title>
        <authorList>
            <person name="Wang L.-T."/>
        </authorList>
    </citation>
    <scope>NUCLEOTIDE SEQUENCE [LARGE SCALE GENOMIC DNA]</scope>
    <source>
        <strain evidence="7 8">BS-W1</strain>
    </source>
</reference>
<feature type="domain" description="ABC transporter" evidence="6">
    <location>
        <begin position="2"/>
        <end position="236"/>
    </location>
</feature>